<dbReference type="InterPro" id="IPR045266">
    <property type="entry name" value="DOH_DOMON"/>
</dbReference>
<dbReference type="CDD" id="cd09631">
    <property type="entry name" value="DOMON_DOH"/>
    <property type="match status" value="1"/>
</dbReference>
<organism evidence="7">
    <name type="scientific">Oryza sativa subsp. japonica</name>
    <name type="common">Rice</name>
    <dbReference type="NCBI Taxonomy" id="39947"/>
    <lineage>
        <taxon>Eukaryota</taxon>
        <taxon>Viridiplantae</taxon>
        <taxon>Streptophyta</taxon>
        <taxon>Embryophyta</taxon>
        <taxon>Tracheophyta</taxon>
        <taxon>Spermatophyta</taxon>
        <taxon>Magnoliopsida</taxon>
        <taxon>Liliopsida</taxon>
        <taxon>Poales</taxon>
        <taxon>Poaceae</taxon>
        <taxon>BOP clade</taxon>
        <taxon>Oryzoideae</taxon>
        <taxon>Oryzeae</taxon>
        <taxon>Oryzinae</taxon>
        <taxon>Oryza</taxon>
        <taxon>Oryza sativa</taxon>
    </lineage>
</organism>
<sequence length="176" mass="18309">MKPRSRCSSVINGAPLLLVVVVCFGLSPVARSQSSDSCSTPASLAAGVSKLIPFDTSNLTCFDAWSSENFIVRYTSSGSTWSFVLSAPDKGGYVAVGFSQDGAMVGSSAVAGWSSGNGVGGVAKQYKLGGTSSRSCPPDQGSLSLVAKNTLVVAQSSRIYVRVPVSRRRSRRRTSS</sequence>
<evidence type="ECO:0000313" key="7">
    <source>
        <dbReference type="EMBL" id="EEE55802.1"/>
    </source>
</evidence>
<dbReference type="InterPro" id="IPR005018">
    <property type="entry name" value="DOMON_domain"/>
</dbReference>
<dbReference type="EMBL" id="CM000138">
    <property type="protein sequence ID" value="EEE55802.1"/>
    <property type="molecule type" value="Genomic_DNA"/>
</dbReference>
<evidence type="ECO:0000256" key="4">
    <source>
        <dbReference type="ARBA" id="ARBA00023136"/>
    </source>
</evidence>
<dbReference type="Proteomes" id="UP000007752">
    <property type="component" value="Chromosome 1"/>
</dbReference>
<feature type="signal peptide" evidence="5">
    <location>
        <begin position="1"/>
        <end position="32"/>
    </location>
</feature>
<dbReference type="PANTHER" id="PTHR23130:SF171">
    <property type="entry name" value="OS01G0895300 PROTEIN"/>
    <property type="match status" value="1"/>
</dbReference>
<evidence type="ECO:0000256" key="5">
    <source>
        <dbReference type="SAM" id="SignalP"/>
    </source>
</evidence>
<dbReference type="Pfam" id="PF03351">
    <property type="entry name" value="DOMON"/>
    <property type="match status" value="1"/>
</dbReference>
<name>B9EVB8_ORYSJ</name>
<evidence type="ECO:0000256" key="3">
    <source>
        <dbReference type="ARBA" id="ARBA00022729"/>
    </source>
</evidence>
<keyword evidence="4" id="KW-0472">Membrane</keyword>
<gene>
    <name evidence="7" type="ORF">OsJ_04392</name>
</gene>
<dbReference type="PANTHER" id="PTHR23130">
    <property type="entry name" value="CYTOCHROME B561 AND DOMON DOMAIN-CONTAINING PROTEIN"/>
    <property type="match status" value="1"/>
</dbReference>
<dbReference type="GO" id="GO:0016020">
    <property type="term" value="C:membrane"/>
    <property type="evidence" value="ECO:0007669"/>
    <property type="project" value="UniProtKB-SubCell"/>
</dbReference>
<keyword evidence="3 5" id="KW-0732">Signal</keyword>
<evidence type="ECO:0000259" key="6">
    <source>
        <dbReference type="PROSITE" id="PS50836"/>
    </source>
</evidence>
<evidence type="ECO:0000256" key="1">
    <source>
        <dbReference type="ARBA" id="ARBA00004370"/>
    </source>
</evidence>
<dbReference type="PROSITE" id="PS50836">
    <property type="entry name" value="DOMON"/>
    <property type="match status" value="1"/>
</dbReference>
<accession>B9EVB8</accession>
<evidence type="ECO:0000256" key="2">
    <source>
        <dbReference type="ARBA" id="ARBA00022448"/>
    </source>
</evidence>
<reference evidence="7" key="2">
    <citation type="submission" date="2008-12" db="EMBL/GenBank/DDBJ databases">
        <title>Improved gene annotation of the rice (Oryza sativa) genomes.</title>
        <authorList>
            <person name="Wang J."/>
            <person name="Li R."/>
            <person name="Fan W."/>
            <person name="Huang Q."/>
            <person name="Zhang J."/>
            <person name="Zhou Y."/>
            <person name="Hu Y."/>
            <person name="Zi S."/>
            <person name="Li J."/>
            <person name="Ni P."/>
            <person name="Zheng H."/>
            <person name="Zhang Y."/>
            <person name="Zhao M."/>
            <person name="Hao Q."/>
            <person name="McDermott J."/>
            <person name="Samudrala R."/>
            <person name="Kristiansen K."/>
            <person name="Wong G.K.-S."/>
        </authorList>
    </citation>
    <scope>NUCLEOTIDE SEQUENCE</scope>
</reference>
<feature type="chain" id="PRO_5002883527" description="DOMON domain-containing protein" evidence="5">
    <location>
        <begin position="33"/>
        <end position="176"/>
    </location>
</feature>
<protein>
    <recommendedName>
        <fullName evidence="6">DOMON domain-containing protein</fullName>
    </recommendedName>
</protein>
<comment type="subcellular location">
    <subcellularLocation>
        <location evidence="1">Membrane</location>
    </subcellularLocation>
</comment>
<dbReference type="SMART" id="SM00664">
    <property type="entry name" value="DoH"/>
    <property type="match status" value="1"/>
</dbReference>
<keyword evidence="2" id="KW-0813">Transport</keyword>
<dbReference type="AlphaFoldDB" id="B9EVB8"/>
<proteinExistence type="predicted"/>
<reference evidence="7" key="1">
    <citation type="journal article" date="2005" name="PLoS Biol.">
        <title>The genomes of Oryza sativa: a history of duplications.</title>
        <authorList>
            <person name="Yu J."/>
            <person name="Wang J."/>
            <person name="Lin W."/>
            <person name="Li S."/>
            <person name="Li H."/>
            <person name="Zhou J."/>
            <person name="Ni P."/>
            <person name="Dong W."/>
            <person name="Hu S."/>
            <person name="Zeng C."/>
            <person name="Zhang J."/>
            <person name="Zhang Y."/>
            <person name="Li R."/>
            <person name="Xu Z."/>
            <person name="Li S."/>
            <person name="Li X."/>
            <person name="Zheng H."/>
            <person name="Cong L."/>
            <person name="Lin L."/>
            <person name="Yin J."/>
            <person name="Geng J."/>
            <person name="Li G."/>
            <person name="Shi J."/>
            <person name="Liu J."/>
            <person name="Lv H."/>
            <person name="Li J."/>
            <person name="Wang J."/>
            <person name="Deng Y."/>
            <person name="Ran L."/>
            <person name="Shi X."/>
            <person name="Wang X."/>
            <person name="Wu Q."/>
            <person name="Li C."/>
            <person name="Ren X."/>
            <person name="Wang J."/>
            <person name="Wang X."/>
            <person name="Li D."/>
            <person name="Liu D."/>
            <person name="Zhang X."/>
            <person name="Ji Z."/>
            <person name="Zhao W."/>
            <person name="Sun Y."/>
            <person name="Zhang Z."/>
            <person name="Bao J."/>
            <person name="Han Y."/>
            <person name="Dong L."/>
            <person name="Ji J."/>
            <person name="Chen P."/>
            <person name="Wu S."/>
            <person name="Liu J."/>
            <person name="Xiao Y."/>
            <person name="Bu D."/>
            <person name="Tan J."/>
            <person name="Yang L."/>
            <person name="Ye C."/>
            <person name="Zhang J."/>
            <person name="Xu J."/>
            <person name="Zhou Y."/>
            <person name="Yu Y."/>
            <person name="Zhang B."/>
            <person name="Zhuang S."/>
            <person name="Wei H."/>
            <person name="Liu B."/>
            <person name="Lei M."/>
            <person name="Yu H."/>
            <person name="Li Y."/>
            <person name="Xu H."/>
            <person name="Wei S."/>
            <person name="He X."/>
            <person name="Fang L."/>
            <person name="Zhang Z."/>
            <person name="Zhang Y."/>
            <person name="Huang X."/>
            <person name="Su Z."/>
            <person name="Tong W."/>
            <person name="Li J."/>
            <person name="Tong Z."/>
            <person name="Li S."/>
            <person name="Ye J."/>
            <person name="Wang L."/>
            <person name="Fang L."/>
            <person name="Lei T."/>
            <person name="Chen C."/>
            <person name="Chen H."/>
            <person name="Xu Z."/>
            <person name="Li H."/>
            <person name="Huang H."/>
            <person name="Zhang F."/>
            <person name="Xu H."/>
            <person name="Li N."/>
            <person name="Zhao C."/>
            <person name="Li S."/>
            <person name="Dong L."/>
            <person name="Huang Y."/>
            <person name="Li L."/>
            <person name="Xi Y."/>
            <person name="Qi Q."/>
            <person name="Li W."/>
            <person name="Zhang B."/>
            <person name="Hu W."/>
            <person name="Zhang Y."/>
            <person name="Tian X."/>
            <person name="Jiao Y."/>
            <person name="Liang X."/>
            <person name="Jin J."/>
            <person name="Gao L."/>
            <person name="Zheng W."/>
            <person name="Hao B."/>
            <person name="Liu S."/>
            <person name="Wang W."/>
            <person name="Yuan L."/>
            <person name="Cao M."/>
            <person name="McDermott J."/>
            <person name="Samudrala R."/>
            <person name="Wang J."/>
            <person name="Wong G.K."/>
            <person name="Yang H."/>
        </authorList>
    </citation>
    <scope>NUCLEOTIDE SEQUENCE [LARGE SCALE GENOMIC DNA]</scope>
</reference>
<feature type="domain" description="DOMON" evidence="6">
    <location>
        <begin position="68"/>
        <end position="176"/>
    </location>
</feature>